<dbReference type="EC" id="2.4.99.28" evidence="6"/>
<keyword evidence="8" id="KW-1185">Reference proteome</keyword>
<evidence type="ECO:0000256" key="6">
    <source>
        <dbReference type="HAMAP-Rule" id="MF_02079"/>
    </source>
</evidence>
<organism evidence="7 8">
    <name type="scientific">Rubrobacter taiwanensis</name>
    <dbReference type="NCBI Taxonomy" id="185139"/>
    <lineage>
        <taxon>Bacteria</taxon>
        <taxon>Bacillati</taxon>
        <taxon>Actinomycetota</taxon>
        <taxon>Rubrobacteria</taxon>
        <taxon>Rubrobacterales</taxon>
        <taxon>Rubrobacteraceae</taxon>
        <taxon>Rubrobacter</taxon>
    </lineage>
</organism>
<keyword evidence="3 6" id="KW-0133">Cell shape</keyword>
<dbReference type="NCBIfam" id="TIGR02210">
    <property type="entry name" value="rodA_shape"/>
    <property type="match status" value="1"/>
</dbReference>
<evidence type="ECO:0000313" key="8">
    <source>
        <dbReference type="Proteomes" id="UP000295244"/>
    </source>
</evidence>
<evidence type="ECO:0000256" key="1">
    <source>
        <dbReference type="ARBA" id="ARBA00004141"/>
    </source>
</evidence>
<keyword evidence="6" id="KW-1003">Cell membrane</keyword>
<dbReference type="UniPathway" id="UPA00219"/>
<dbReference type="GO" id="GO:0032153">
    <property type="term" value="C:cell division site"/>
    <property type="evidence" value="ECO:0007669"/>
    <property type="project" value="TreeGrafter"/>
</dbReference>
<dbReference type="GO" id="GO:0051301">
    <property type="term" value="P:cell division"/>
    <property type="evidence" value="ECO:0007669"/>
    <property type="project" value="InterPro"/>
</dbReference>
<keyword evidence="6" id="KW-0328">Glycosyltransferase</keyword>
<gene>
    <name evidence="6 7" type="primary">rodA</name>
    <name evidence="7" type="ORF">E0L93_07310</name>
</gene>
<sequence>MSITRSTTTTTPQAGVKLPGRGRFRGLDPVLIAAALALTGFGIFAVYTSGVENGPYYATNQAAGLVAGVALAVPLALMDYRRLKGFAEWLFGAAIAMLLAVAFFGTTINGAKSWIELGPFQVQPSEFAKLLMIVVLAKYLSDNPPDSWGTFLKALGIMMLPTLLVFTQPDLGTALVFGAVFVAMVFVGGARLWHLGTLFGAGIAAFVVALKFNILHEYQIQRLTAFLQPELSTDLSYQVLQSKIAVGSGGLLGKGLEANTLANLGFLPEDHTDFIFSNLAERTGFVGSMIVLALFFILIWRILRIGTVARDKFGVLVAVGVSTMFVFQVFVNIGMALGMMPVTGLPLPLVSYGRSSLIMSVMSIGLLLSIAMRSKAGGARHSDL</sequence>
<feature type="transmembrane region" description="Helical" evidence="6">
    <location>
        <begin position="352"/>
        <end position="372"/>
    </location>
</feature>
<reference evidence="7 8" key="1">
    <citation type="submission" date="2019-03" db="EMBL/GenBank/DDBJ databases">
        <title>Whole genome sequence of a novel Rubrobacter taiwanensis strain, isolated from Yellowstone National Park.</title>
        <authorList>
            <person name="Freed S."/>
            <person name="Ramaley R.F."/>
            <person name="Kyndt J.A."/>
        </authorList>
    </citation>
    <scope>NUCLEOTIDE SEQUENCE [LARGE SCALE GENOMIC DNA]</scope>
    <source>
        <strain evidence="7 8">Yellowstone</strain>
    </source>
</reference>
<keyword evidence="2 6" id="KW-0812">Transmembrane</keyword>
<dbReference type="GO" id="GO:0071555">
    <property type="term" value="P:cell wall organization"/>
    <property type="evidence" value="ECO:0007669"/>
    <property type="project" value="UniProtKB-KW"/>
</dbReference>
<comment type="catalytic activity">
    <reaction evidence="6">
        <text>[GlcNAc-(1-&gt;4)-Mur2Ac(oyl-L-Ala-gamma-D-Glu-L-Lys-D-Ala-D-Ala)](n)-di-trans,octa-cis-undecaprenyl diphosphate + beta-D-GlcNAc-(1-&gt;4)-Mur2Ac(oyl-L-Ala-gamma-D-Glu-L-Lys-D-Ala-D-Ala)-di-trans,octa-cis-undecaprenyl diphosphate = [GlcNAc-(1-&gt;4)-Mur2Ac(oyl-L-Ala-gamma-D-Glu-L-Lys-D-Ala-D-Ala)](n+1)-di-trans,octa-cis-undecaprenyl diphosphate + di-trans,octa-cis-undecaprenyl diphosphate + H(+)</text>
        <dbReference type="Rhea" id="RHEA:23708"/>
        <dbReference type="Rhea" id="RHEA-COMP:9602"/>
        <dbReference type="Rhea" id="RHEA-COMP:9603"/>
        <dbReference type="ChEBI" id="CHEBI:15378"/>
        <dbReference type="ChEBI" id="CHEBI:58405"/>
        <dbReference type="ChEBI" id="CHEBI:60033"/>
        <dbReference type="ChEBI" id="CHEBI:78435"/>
        <dbReference type="EC" id="2.4.99.28"/>
    </reaction>
</comment>
<accession>A0A4R1BJ37</accession>
<feature type="transmembrane region" description="Helical" evidence="6">
    <location>
        <begin position="56"/>
        <end position="77"/>
    </location>
</feature>
<feature type="transmembrane region" description="Helical" evidence="6">
    <location>
        <begin position="284"/>
        <end position="303"/>
    </location>
</feature>
<dbReference type="RefSeq" id="WP_132690467.1">
    <property type="nucleotide sequence ID" value="NZ_SKBU01000014.1"/>
</dbReference>
<comment type="pathway">
    <text evidence="6">Cell wall biogenesis; peptidoglycan biosynthesis.</text>
</comment>
<proteinExistence type="inferred from homology"/>
<evidence type="ECO:0000256" key="2">
    <source>
        <dbReference type="ARBA" id="ARBA00022692"/>
    </source>
</evidence>
<keyword evidence="6" id="KW-0808">Transferase</keyword>
<dbReference type="HAMAP" id="MF_02079">
    <property type="entry name" value="PGT_RodA"/>
    <property type="match status" value="1"/>
</dbReference>
<keyword evidence="6" id="KW-0961">Cell wall biogenesis/degradation</keyword>
<dbReference type="GO" id="GO:0008360">
    <property type="term" value="P:regulation of cell shape"/>
    <property type="evidence" value="ECO:0007669"/>
    <property type="project" value="UniProtKB-KW"/>
</dbReference>
<dbReference type="Proteomes" id="UP000295244">
    <property type="component" value="Unassembled WGS sequence"/>
</dbReference>
<evidence type="ECO:0000256" key="4">
    <source>
        <dbReference type="ARBA" id="ARBA00022989"/>
    </source>
</evidence>
<dbReference type="Pfam" id="PF01098">
    <property type="entry name" value="FTSW_RODA_SPOVE"/>
    <property type="match status" value="1"/>
</dbReference>
<dbReference type="PANTHER" id="PTHR30474:SF1">
    <property type="entry name" value="PEPTIDOGLYCAN GLYCOSYLTRANSFERASE MRDB"/>
    <property type="match status" value="1"/>
</dbReference>
<dbReference type="GO" id="GO:0008955">
    <property type="term" value="F:peptidoglycan glycosyltransferase activity"/>
    <property type="evidence" value="ECO:0007669"/>
    <property type="project" value="UniProtKB-UniRule"/>
</dbReference>
<dbReference type="GO" id="GO:0005886">
    <property type="term" value="C:plasma membrane"/>
    <property type="evidence" value="ECO:0007669"/>
    <property type="project" value="UniProtKB-SubCell"/>
</dbReference>
<keyword evidence="5 6" id="KW-0472">Membrane</keyword>
<dbReference type="GO" id="GO:0009252">
    <property type="term" value="P:peptidoglycan biosynthetic process"/>
    <property type="evidence" value="ECO:0007669"/>
    <property type="project" value="UniProtKB-UniRule"/>
</dbReference>
<feature type="transmembrane region" description="Helical" evidence="6">
    <location>
        <begin position="171"/>
        <end position="188"/>
    </location>
</feature>
<dbReference type="AlphaFoldDB" id="A0A4R1BJ37"/>
<dbReference type="EMBL" id="SKBU01000014">
    <property type="protein sequence ID" value="TCJ17330.1"/>
    <property type="molecule type" value="Genomic_DNA"/>
</dbReference>
<feature type="transmembrane region" description="Helical" evidence="6">
    <location>
        <begin position="147"/>
        <end position="165"/>
    </location>
</feature>
<comment type="subcellular location">
    <subcellularLocation>
        <location evidence="6">Cell membrane</location>
        <topology evidence="6">Multi-pass membrane protein</topology>
    </subcellularLocation>
    <subcellularLocation>
        <location evidence="1">Membrane</location>
        <topology evidence="1">Multi-pass membrane protein</topology>
    </subcellularLocation>
</comment>
<comment type="caution">
    <text evidence="7">The sequence shown here is derived from an EMBL/GenBank/DDBJ whole genome shotgun (WGS) entry which is preliminary data.</text>
</comment>
<name>A0A4R1BJ37_9ACTN</name>
<dbReference type="PANTHER" id="PTHR30474">
    <property type="entry name" value="CELL CYCLE PROTEIN"/>
    <property type="match status" value="1"/>
</dbReference>
<feature type="transmembrane region" description="Helical" evidence="6">
    <location>
        <begin position="315"/>
        <end position="340"/>
    </location>
</feature>
<dbReference type="GO" id="GO:0015648">
    <property type="term" value="F:lipid-linked peptidoglycan transporter activity"/>
    <property type="evidence" value="ECO:0007669"/>
    <property type="project" value="TreeGrafter"/>
</dbReference>
<comment type="function">
    <text evidence="6">Peptidoglycan polymerase that is essential for cell wall elongation.</text>
</comment>
<keyword evidence="4 6" id="KW-1133">Transmembrane helix</keyword>
<protein>
    <recommendedName>
        <fullName evidence="6">Peptidoglycan glycosyltransferase RodA</fullName>
        <shortName evidence="6">PGT</shortName>
        <ecNumber evidence="6">2.4.99.28</ecNumber>
    </recommendedName>
    <alternativeName>
        <fullName evidence="6">Cell elongation protein RodA</fullName>
    </alternativeName>
    <alternativeName>
        <fullName evidence="6">Cell wall polymerase</fullName>
    </alternativeName>
    <alternativeName>
        <fullName evidence="6">Peptidoglycan polymerase</fullName>
        <shortName evidence="6">PG polymerase</shortName>
    </alternativeName>
</protein>
<comment type="similarity">
    <text evidence="6">Belongs to the SEDS family. MrdB/RodA subfamily.</text>
</comment>
<evidence type="ECO:0000313" key="7">
    <source>
        <dbReference type="EMBL" id="TCJ17330.1"/>
    </source>
</evidence>
<dbReference type="InterPro" id="IPR011923">
    <property type="entry name" value="RodA/MrdB"/>
</dbReference>
<feature type="transmembrane region" description="Helical" evidence="6">
    <location>
        <begin position="30"/>
        <end position="50"/>
    </location>
</feature>
<keyword evidence="6" id="KW-0573">Peptidoglycan synthesis</keyword>
<dbReference type="OrthoDB" id="9812661at2"/>
<dbReference type="InterPro" id="IPR001182">
    <property type="entry name" value="FtsW/RodA"/>
</dbReference>
<feature type="transmembrane region" description="Helical" evidence="6">
    <location>
        <begin position="89"/>
        <end position="108"/>
    </location>
</feature>
<evidence type="ECO:0000256" key="5">
    <source>
        <dbReference type="ARBA" id="ARBA00023136"/>
    </source>
</evidence>
<evidence type="ECO:0000256" key="3">
    <source>
        <dbReference type="ARBA" id="ARBA00022960"/>
    </source>
</evidence>